<dbReference type="GO" id="GO:0050660">
    <property type="term" value="F:flavin adenine dinucleotide binding"/>
    <property type="evidence" value="ECO:0007669"/>
    <property type="project" value="InterPro"/>
</dbReference>
<dbReference type="InterPro" id="IPR009075">
    <property type="entry name" value="AcylCo_DH/oxidase_C"/>
</dbReference>
<dbReference type="GO" id="GO:0005886">
    <property type="term" value="C:plasma membrane"/>
    <property type="evidence" value="ECO:0007669"/>
    <property type="project" value="TreeGrafter"/>
</dbReference>
<dbReference type="InterPro" id="IPR037069">
    <property type="entry name" value="AcylCoA_DH/ox_N_sf"/>
</dbReference>
<dbReference type="Pfam" id="PF02771">
    <property type="entry name" value="Acyl-CoA_dh_N"/>
    <property type="match status" value="1"/>
</dbReference>
<dbReference type="FunFam" id="2.40.110.10:FF:000011">
    <property type="entry name" value="Acyl-CoA dehydrogenase FadE34"/>
    <property type="match status" value="1"/>
</dbReference>
<feature type="domain" description="Acyl-CoA oxidase/dehydrogenase middle" evidence="8">
    <location>
        <begin position="130"/>
        <end position="225"/>
    </location>
</feature>
<evidence type="ECO:0000259" key="9">
    <source>
        <dbReference type="Pfam" id="PF02771"/>
    </source>
</evidence>
<protein>
    <submittedName>
        <fullName evidence="10">Acyl-CoA dehydrogenase</fullName>
    </submittedName>
</protein>
<evidence type="ECO:0000313" key="10">
    <source>
        <dbReference type="EMBL" id="TDD84178.1"/>
    </source>
</evidence>
<dbReference type="InterPro" id="IPR046373">
    <property type="entry name" value="Acyl-CoA_Oxase/DH_mid-dom_sf"/>
</dbReference>
<dbReference type="EMBL" id="SMKY01000047">
    <property type="protein sequence ID" value="TDD84178.1"/>
    <property type="molecule type" value="Genomic_DNA"/>
</dbReference>
<evidence type="ECO:0000256" key="1">
    <source>
        <dbReference type="ARBA" id="ARBA00001974"/>
    </source>
</evidence>
<name>A0A4R5BCF9_9ACTN</name>
<evidence type="ECO:0000313" key="11">
    <source>
        <dbReference type="Proteomes" id="UP000295578"/>
    </source>
</evidence>
<dbReference type="Pfam" id="PF02770">
    <property type="entry name" value="Acyl-CoA_dh_M"/>
    <property type="match status" value="1"/>
</dbReference>
<dbReference type="InterPro" id="IPR009100">
    <property type="entry name" value="AcylCoA_DH/oxidase_NM_dom_sf"/>
</dbReference>
<dbReference type="Gene3D" id="1.10.540.10">
    <property type="entry name" value="Acyl-CoA dehydrogenase/oxidase, N-terminal domain"/>
    <property type="match status" value="1"/>
</dbReference>
<dbReference type="PANTHER" id="PTHR43292">
    <property type="entry name" value="ACYL-COA DEHYDROGENASE"/>
    <property type="match status" value="1"/>
</dbReference>
<gene>
    <name evidence="10" type="ORF">E1293_13480</name>
</gene>
<keyword evidence="4 6" id="KW-0274">FAD</keyword>
<dbReference type="InterPro" id="IPR006091">
    <property type="entry name" value="Acyl-CoA_Oxase/DH_mid-dom"/>
</dbReference>
<dbReference type="OrthoDB" id="3778631at2"/>
<keyword evidence="11" id="KW-1185">Reference proteome</keyword>
<keyword evidence="3 6" id="KW-0285">Flavoprotein</keyword>
<dbReference type="Gene3D" id="2.40.110.10">
    <property type="entry name" value="Butyryl-CoA Dehydrogenase, subunit A, domain 2"/>
    <property type="match status" value="1"/>
</dbReference>
<sequence length="394" mass="43118">MSGPFDGDHARAFRRELRQWFTDNLPDGWGTERFAPHADEDAEVRFLRSWQRTLYDGGWAGISWPAEYGGRGATLLEQAIFVEERDRVKAPFDIGIVGTQMVGPMLITFGTGEQKERYLRRILTGEDLWCQGFSEPDAGSDLAGLRTRAAADGDGWRLSGQKVWTSRAQHADMMILLARTEPVEDVPHRGISAFAVPMDGPGLTVRPLRQINGSAEFCEVFLDEVPVAADALIGRAGEGWKVALTTLSWERFATTRAFEMRRLAAQLWTALPDDARADTDVRTRALGLLAQAHAGGLSYQRMVSTVTAKGEVGVDASAGKLFTTELGQRIVDLALSVLPPDDVLGEVRPGNQGTTSWPLEWVNGFKNTIAAGTSQVQRNIIGERVLGLPKGGAR</sequence>
<dbReference type="Proteomes" id="UP000295578">
    <property type="component" value="Unassembled WGS sequence"/>
</dbReference>
<dbReference type="Gene3D" id="1.20.140.10">
    <property type="entry name" value="Butyryl-CoA Dehydrogenase, subunit A, domain 3"/>
    <property type="match status" value="1"/>
</dbReference>
<dbReference type="InterPro" id="IPR052161">
    <property type="entry name" value="Mycobact_Acyl-CoA_DH"/>
</dbReference>
<comment type="caution">
    <text evidence="10">The sequence shown here is derived from an EMBL/GenBank/DDBJ whole genome shotgun (WGS) entry which is preliminary data.</text>
</comment>
<evidence type="ECO:0000256" key="3">
    <source>
        <dbReference type="ARBA" id="ARBA00022630"/>
    </source>
</evidence>
<dbReference type="GO" id="GO:0016627">
    <property type="term" value="F:oxidoreductase activity, acting on the CH-CH group of donors"/>
    <property type="evidence" value="ECO:0007669"/>
    <property type="project" value="InterPro"/>
</dbReference>
<evidence type="ECO:0000256" key="2">
    <source>
        <dbReference type="ARBA" id="ARBA00009347"/>
    </source>
</evidence>
<accession>A0A4R5BCF9</accession>
<dbReference type="AlphaFoldDB" id="A0A4R5BCF9"/>
<dbReference type="RefSeq" id="WP_132197550.1">
    <property type="nucleotide sequence ID" value="NZ_SMKY01000047.1"/>
</dbReference>
<evidence type="ECO:0000256" key="5">
    <source>
        <dbReference type="ARBA" id="ARBA00023002"/>
    </source>
</evidence>
<evidence type="ECO:0000256" key="4">
    <source>
        <dbReference type="ARBA" id="ARBA00022827"/>
    </source>
</evidence>
<dbReference type="PANTHER" id="PTHR43292:SF3">
    <property type="entry name" value="ACYL-COA DEHYDROGENASE FADE29"/>
    <property type="match status" value="1"/>
</dbReference>
<comment type="cofactor">
    <cofactor evidence="1 6">
        <name>FAD</name>
        <dbReference type="ChEBI" id="CHEBI:57692"/>
    </cofactor>
</comment>
<keyword evidence="5 6" id="KW-0560">Oxidoreductase</keyword>
<dbReference type="InterPro" id="IPR036250">
    <property type="entry name" value="AcylCo_DH-like_C"/>
</dbReference>
<comment type="similarity">
    <text evidence="2 6">Belongs to the acyl-CoA dehydrogenase family.</text>
</comment>
<dbReference type="Pfam" id="PF00441">
    <property type="entry name" value="Acyl-CoA_dh_1"/>
    <property type="match status" value="1"/>
</dbReference>
<organism evidence="10 11">
    <name type="scientific">Actinomadura darangshiensis</name>
    <dbReference type="NCBI Taxonomy" id="705336"/>
    <lineage>
        <taxon>Bacteria</taxon>
        <taxon>Bacillati</taxon>
        <taxon>Actinomycetota</taxon>
        <taxon>Actinomycetes</taxon>
        <taxon>Streptosporangiales</taxon>
        <taxon>Thermomonosporaceae</taxon>
        <taxon>Actinomadura</taxon>
    </lineage>
</organism>
<dbReference type="SUPFAM" id="SSF56645">
    <property type="entry name" value="Acyl-CoA dehydrogenase NM domain-like"/>
    <property type="match status" value="1"/>
</dbReference>
<proteinExistence type="inferred from homology"/>
<dbReference type="InterPro" id="IPR013786">
    <property type="entry name" value="AcylCoA_DH/ox_N"/>
</dbReference>
<evidence type="ECO:0000259" key="8">
    <source>
        <dbReference type="Pfam" id="PF02770"/>
    </source>
</evidence>
<evidence type="ECO:0000259" key="7">
    <source>
        <dbReference type="Pfam" id="PF00441"/>
    </source>
</evidence>
<evidence type="ECO:0000256" key="6">
    <source>
        <dbReference type="RuleBase" id="RU362125"/>
    </source>
</evidence>
<feature type="domain" description="Acyl-CoA dehydrogenase/oxidase C-terminal" evidence="7">
    <location>
        <begin position="237"/>
        <end position="386"/>
    </location>
</feature>
<feature type="domain" description="Acyl-CoA dehydrogenase/oxidase N-terminal" evidence="9">
    <location>
        <begin position="31"/>
        <end position="126"/>
    </location>
</feature>
<dbReference type="SUPFAM" id="SSF47203">
    <property type="entry name" value="Acyl-CoA dehydrogenase C-terminal domain-like"/>
    <property type="match status" value="1"/>
</dbReference>
<reference evidence="10 11" key="1">
    <citation type="submission" date="2019-03" db="EMBL/GenBank/DDBJ databases">
        <title>Draft genome sequences of novel Actinobacteria.</title>
        <authorList>
            <person name="Sahin N."/>
            <person name="Ay H."/>
            <person name="Saygin H."/>
        </authorList>
    </citation>
    <scope>NUCLEOTIDE SEQUENCE [LARGE SCALE GENOMIC DNA]</scope>
    <source>
        <strain evidence="10 11">DSM 45941</strain>
    </source>
</reference>